<reference evidence="2" key="2">
    <citation type="journal article" date="2023" name="IMA Fungus">
        <title>Comparative genomic study of the Penicillium genus elucidates a diverse pangenome and 15 lateral gene transfer events.</title>
        <authorList>
            <person name="Petersen C."/>
            <person name="Sorensen T."/>
            <person name="Nielsen M.R."/>
            <person name="Sondergaard T.E."/>
            <person name="Sorensen J.L."/>
            <person name="Fitzpatrick D.A."/>
            <person name="Frisvad J.C."/>
            <person name="Nielsen K.L."/>
        </authorList>
    </citation>
    <scope>NUCLEOTIDE SEQUENCE</scope>
    <source>
        <strain evidence="2">IBT 20477</strain>
    </source>
</reference>
<reference evidence="2" key="1">
    <citation type="submission" date="2022-11" db="EMBL/GenBank/DDBJ databases">
        <authorList>
            <person name="Petersen C."/>
        </authorList>
    </citation>
    <scope>NUCLEOTIDE SEQUENCE</scope>
    <source>
        <strain evidence="2">IBT 20477</strain>
    </source>
</reference>
<keyword evidence="3" id="KW-1185">Reference proteome</keyword>
<sequence length="85" mass="9586">MATLTPAGGENNSRNNVTNRPRYRRNNRSRSGDNSPTIEQVESDAETEGQNNRRNNADNRHHRNNSHISDDMPPGIERVGSDTEE</sequence>
<gene>
    <name evidence="2" type="ORF">N7449_004403</name>
</gene>
<organism evidence="2 3">
    <name type="scientific">Penicillium cf. viridicatum</name>
    <dbReference type="NCBI Taxonomy" id="2972119"/>
    <lineage>
        <taxon>Eukaryota</taxon>
        <taxon>Fungi</taxon>
        <taxon>Dikarya</taxon>
        <taxon>Ascomycota</taxon>
        <taxon>Pezizomycotina</taxon>
        <taxon>Eurotiomycetes</taxon>
        <taxon>Eurotiomycetidae</taxon>
        <taxon>Eurotiales</taxon>
        <taxon>Aspergillaceae</taxon>
        <taxon>Penicillium</taxon>
    </lineage>
</organism>
<evidence type="ECO:0000313" key="2">
    <source>
        <dbReference type="EMBL" id="KAJ5202324.1"/>
    </source>
</evidence>
<dbReference type="EMBL" id="JAPQKQ010000003">
    <property type="protein sequence ID" value="KAJ5202324.1"/>
    <property type="molecule type" value="Genomic_DNA"/>
</dbReference>
<proteinExistence type="predicted"/>
<protein>
    <submittedName>
        <fullName evidence="2">Uncharacterized protein</fullName>
    </submittedName>
</protein>
<name>A0A9W9SXY3_9EURO</name>
<dbReference type="Proteomes" id="UP001150942">
    <property type="component" value="Unassembled WGS sequence"/>
</dbReference>
<dbReference type="AlphaFoldDB" id="A0A9W9SXY3"/>
<evidence type="ECO:0000256" key="1">
    <source>
        <dbReference type="SAM" id="MobiDB-lite"/>
    </source>
</evidence>
<feature type="region of interest" description="Disordered" evidence="1">
    <location>
        <begin position="1"/>
        <end position="85"/>
    </location>
</feature>
<evidence type="ECO:0000313" key="3">
    <source>
        <dbReference type="Proteomes" id="UP001150942"/>
    </source>
</evidence>
<accession>A0A9W9SXY3</accession>
<comment type="caution">
    <text evidence="2">The sequence shown here is derived from an EMBL/GenBank/DDBJ whole genome shotgun (WGS) entry which is preliminary data.</text>
</comment>